<protein>
    <recommendedName>
        <fullName evidence="4">Progesterone receptor</fullName>
    </recommendedName>
</protein>
<feature type="compositionally biased region" description="Gly residues" evidence="1">
    <location>
        <begin position="48"/>
        <end position="59"/>
    </location>
</feature>
<evidence type="ECO:0000313" key="2">
    <source>
        <dbReference type="EMBL" id="CAK0795360.1"/>
    </source>
</evidence>
<keyword evidence="3" id="KW-1185">Reference proteome</keyword>
<reference evidence="2" key="1">
    <citation type="submission" date="2023-10" db="EMBL/GenBank/DDBJ databases">
        <authorList>
            <person name="Chen Y."/>
            <person name="Shah S."/>
            <person name="Dougan E. K."/>
            <person name="Thang M."/>
            <person name="Chan C."/>
        </authorList>
    </citation>
    <scope>NUCLEOTIDE SEQUENCE [LARGE SCALE GENOMIC DNA]</scope>
</reference>
<feature type="region of interest" description="Disordered" evidence="1">
    <location>
        <begin position="47"/>
        <end position="82"/>
    </location>
</feature>
<gene>
    <name evidence="2" type="ORF">PCOR1329_LOCUS5051</name>
</gene>
<dbReference type="EMBL" id="CAUYUJ010001322">
    <property type="protein sequence ID" value="CAK0795360.1"/>
    <property type="molecule type" value="Genomic_DNA"/>
</dbReference>
<sequence>MAVSDPLSLLLGKKKEELSSKPPAPAVSQALAPPRVRLDDVALSLGGARDGGADGGGLFGRPAAEAPPLASGGLFGAPDRPA</sequence>
<evidence type="ECO:0008006" key="4">
    <source>
        <dbReference type="Google" id="ProtNLM"/>
    </source>
</evidence>
<proteinExistence type="predicted"/>
<feature type="non-terminal residue" evidence="2">
    <location>
        <position position="82"/>
    </location>
</feature>
<name>A0ABN9PTS2_9DINO</name>
<organism evidence="2 3">
    <name type="scientific">Prorocentrum cordatum</name>
    <dbReference type="NCBI Taxonomy" id="2364126"/>
    <lineage>
        <taxon>Eukaryota</taxon>
        <taxon>Sar</taxon>
        <taxon>Alveolata</taxon>
        <taxon>Dinophyceae</taxon>
        <taxon>Prorocentrales</taxon>
        <taxon>Prorocentraceae</taxon>
        <taxon>Prorocentrum</taxon>
    </lineage>
</organism>
<dbReference type="Proteomes" id="UP001189429">
    <property type="component" value="Unassembled WGS sequence"/>
</dbReference>
<evidence type="ECO:0000313" key="3">
    <source>
        <dbReference type="Proteomes" id="UP001189429"/>
    </source>
</evidence>
<accession>A0ABN9PTS2</accession>
<evidence type="ECO:0000256" key="1">
    <source>
        <dbReference type="SAM" id="MobiDB-lite"/>
    </source>
</evidence>
<comment type="caution">
    <text evidence="2">The sequence shown here is derived from an EMBL/GenBank/DDBJ whole genome shotgun (WGS) entry which is preliminary data.</text>
</comment>